<evidence type="ECO:0000256" key="1">
    <source>
        <dbReference type="SAM" id="Phobius"/>
    </source>
</evidence>
<feature type="transmembrane region" description="Helical" evidence="1">
    <location>
        <begin position="12"/>
        <end position="39"/>
    </location>
</feature>
<evidence type="ECO:0000313" key="2">
    <source>
        <dbReference type="EMBL" id="MCC9274242.1"/>
    </source>
</evidence>
<comment type="caution">
    <text evidence="2">The sequence shown here is derived from an EMBL/GenBank/DDBJ whole genome shotgun (WGS) entry which is preliminary data.</text>
</comment>
<name>A0A9E3ZU79_9ENTE</name>
<keyword evidence="1" id="KW-0472">Membrane</keyword>
<feature type="transmembrane region" description="Helical" evidence="1">
    <location>
        <begin position="65"/>
        <end position="83"/>
    </location>
</feature>
<dbReference type="EMBL" id="JAJJVO010000122">
    <property type="protein sequence ID" value="MCC9274242.1"/>
    <property type="molecule type" value="Genomic_DNA"/>
</dbReference>
<keyword evidence="1" id="KW-1133">Transmembrane helix</keyword>
<evidence type="ECO:0000313" key="3">
    <source>
        <dbReference type="Proteomes" id="UP000813384"/>
    </source>
</evidence>
<keyword evidence="1" id="KW-0812">Transmembrane</keyword>
<gene>
    <name evidence="2" type="ORF">K8V42_08145</name>
</gene>
<feature type="transmembrane region" description="Helical" evidence="1">
    <location>
        <begin position="95"/>
        <end position="117"/>
    </location>
</feature>
<reference evidence="2" key="2">
    <citation type="submission" date="2021-11" db="EMBL/GenBank/DDBJ databases">
        <authorList>
            <person name="Gilroy R."/>
        </authorList>
    </citation>
    <scope>NUCLEOTIDE SEQUENCE</scope>
    <source>
        <strain evidence="2">150</strain>
    </source>
</reference>
<reference evidence="2" key="1">
    <citation type="journal article" date="2021" name="PeerJ">
        <title>Extensive microbial diversity within the chicken gut microbiome revealed by metagenomics and culture.</title>
        <authorList>
            <person name="Gilroy R."/>
            <person name="Ravi A."/>
            <person name="Getino M."/>
            <person name="Pursley I."/>
            <person name="Horton D.L."/>
            <person name="Alikhan N.F."/>
            <person name="Baker D."/>
            <person name="Gharbi K."/>
            <person name="Hall N."/>
            <person name="Watson M."/>
            <person name="Adriaenssens E.M."/>
            <person name="Foster-Nyarko E."/>
            <person name="Jarju S."/>
            <person name="Secka A."/>
            <person name="Antonio M."/>
            <person name="Oren A."/>
            <person name="Chaudhuri R.R."/>
            <person name="La Ragione R."/>
            <person name="Hildebrand F."/>
            <person name="Pallen M.J."/>
        </authorList>
    </citation>
    <scope>NUCLEOTIDE SEQUENCE</scope>
    <source>
        <strain evidence="2">150</strain>
    </source>
</reference>
<dbReference type="Proteomes" id="UP000813384">
    <property type="component" value="Unassembled WGS sequence"/>
</dbReference>
<dbReference type="OrthoDB" id="2885099at2"/>
<sequence length="120" mass="13920">MKKMLTYVPAFLFSLLLLITKPSGIIVAGFVFLVVLMVIAKYSRSQQEKETLVFDERVQRNTTTWRLRTMYGFNSLLLLILLLNEQGILTVDISINGIMIYLMFTLLIPFYVIPTIIDYF</sequence>
<dbReference type="RefSeq" id="WP_071875482.1">
    <property type="nucleotide sequence ID" value="NZ_JBHSHF010000011.1"/>
</dbReference>
<protein>
    <submittedName>
        <fullName evidence="2">Uncharacterized protein</fullName>
    </submittedName>
</protein>
<proteinExistence type="predicted"/>
<dbReference type="AlphaFoldDB" id="A0A9E3ZU79"/>
<accession>A0A9E3ZU79</accession>
<organism evidence="2 3">
    <name type="scientific">Enterococcus aquimarinus</name>
    <dbReference type="NCBI Taxonomy" id="328396"/>
    <lineage>
        <taxon>Bacteria</taxon>
        <taxon>Bacillati</taxon>
        <taxon>Bacillota</taxon>
        <taxon>Bacilli</taxon>
        <taxon>Lactobacillales</taxon>
        <taxon>Enterococcaceae</taxon>
        <taxon>Enterococcus</taxon>
    </lineage>
</organism>